<evidence type="ECO:0000313" key="3">
    <source>
        <dbReference type="EMBL" id="VDP96551.1"/>
    </source>
</evidence>
<reference evidence="3 4" key="2">
    <citation type="submission" date="2018-11" db="EMBL/GenBank/DDBJ databases">
        <authorList>
            <consortium name="Pathogen Informatics"/>
        </authorList>
    </citation>
    <scope>NUCLEOTIDE SEQUENCE [LARGE SCALE GENOMIC DNA]</scope>
    <source>
        <strain evidence="3 4">Egypt</strain>
    </source>
</reference>
<feature type="domain" description="DUF7041" evidence="2">
    <location>
        <begin position="19"/>
        <end position="67"/>
    </location>
</feature>
<dbReference type="Proteomes" id="UP000272942">
    <property type="component" value="Unassembled WGS sequence"/>
</dbReference>
<dbReference type="WBParaSite" id="ECPE_0001858401-mRNA-1">
    <property type="protein sequence ID" value="ECPE_0001858401-mRNA-1"/>
    <property type="gene ID" value="ECPE_0001858401"/>
</dbReference>
<reference evidence="5" key="1">
    <citation type="submission" date="2016-06" db="UniProtKB">
        <authorList>
            <consortium name="WormBaseParasite"/>
        </authorList>
    </citation>
    <scope>IDENTIFICATION</scope>
</reference>
<evidence type="ECO:0000256" key="1">
    <source>
        <dbReference type="SAM" id="MobiDB-lite"/>
    </source>
</evidence>
<feature type="region of interest" description="Disordered" evidence="1">
    <location>
        <begin position="184"/>
        <end position="208"/>
    </location>
</feature>
<dbReference type="InterPro" id="IPR055469">
    <property type="entry name" value="DUF7041"/>
</dbReference>
<protein>
    <recommendedName>
        <fullName evidence="2">DUF7041 domain-containing protein</fullName>
    </recommendedName>
</protein>
<dbReference type="OrthoDB" id="6251906at2759"/>
<organism evidence="5">
    <name type="scientific">Echinostoma caproni</name>
    <dbReference type="NCBI Taxonomy" id="27848"/>
    <lineage>
        <taxon>Eukaryota</taxon>
        <taxon>Metazoa</taxon>
        <taxon>Spiralia</taxon>
        <taxon>Lophotrochozoa</taxon>
        <taxon>Platyhelminthes</taxon>
        <taxon>Trematoda</taxon>
        <taxon>Digenea</taxon>
        <taxon>Plagiorchiida</taxon>
        <taxon>Echinostomata</taxon>
        <taxon>Echinostomatoidea</taxon>
        <taxon>Echinostomatidae</taxon>
        <taxon>Echinostoma</taxon>
    </lineage>
</organism>
<accession>A0A183BH49</accession>
<keyword evidence="4" id="KW-1185">Reference proteome</keyword>
<dbReference type="PANTHER" id="PTHR33327:SF3">
    <property type="entry name" value="RNA-DIRECTED DNA POLYMERASE"/>
    <property type="match status" value="1"/>
</dbReference>
<name>A0A183BH49_9TREM</name>
<sequence>MVRPSRSPFPCPPHPFPSHTVTSLPTDIAEQVFEFIITVPETDPYAQFKEALITRTAVSDERRLDELFGDLEICDRTRSPLLRHMRQLLGTRVPDDAILRQLWLERLPPRIRKFLSVLSNSLLDEMTLAADKMFEANPASYYITACSNPTLTAPRCDDIFPRMGNLEMQMQQLVLHLSCSRSSSRSRSRLTSQTRRNHPPASSNPQHC</sequence>
<gene>
    <name evidence="3" type="ORF">ECPE_LOCUS18534</name>
</gene>
<dbReference type="PANTHER" id="PTHR33327">
    <property type="entry name" value="ENDONUCLEASE"/>
    <property type="match status" value="1"/>
</dbReference>
<proteinExistence type="predicted"/>
<dbReference type="EMBL" id="UZAN01080334">
    <property type="protein sequence ID" value="VDP96551.1"/>
    <property type="molecule type" value="Genomic_DNA"/>
</dbReference>
<feature type="compositionally biased region" description="Low complexity" evidence="1">
    <location>
        <begin position="184"/>
        <end position="194"/>
    </location>
</feature>
<evidence type="ECO:0000313" key="4">
    <source>
        <dbReference type="Proteomes" id="UP000272942"/>
    </source>
</evidence>
<evidence type="ECO:0000313" key="5">
    <source>
        <dbReference type="WBParaSite" id="ECPE_0001858401-mRNA-1"/>
    </source>
</evidence>
<dbReference type="AlphaFoldDB" id="A0A183BH49"/>
<dbReference type="Pfam" id="PF23055">
    <property type="entry name" value="DUF7041"/>
    <property type="match status" value="1"/>
</dbReference>
<evidence type="ECO:0000259" key="2">
    <source>
        <dbReference type="Pfam" id="PF23055"/>
    </source>
</evidence>